<evidence type="ECO:0000313" key="8">
    <source>
        <dbReference type="Proteomes" id="UP001589813"/>
    </source>
</evidence>
<evidence type="ECO:0000256" key="4">
    <source>
        <dbReference type="SAM" id="Coils"/>
    </source>
</evidence>
<dbReference type="Gene3D" id="2.40.420.20">
    <property type="match status" value="1"/>
</dbReference>
<dbReference type="EMBL" id="JBHLXP010000001">
    <property type="protein sequence ID" value="MFC0047109.1"/>
    <property type="molecule type" value="Genomic_DNA"/>
</dbReference>
<evidence type="ECO:0000259" key="6">
    <source>
        <dbReference type="Pfam" id="PF25967"/>
    </source>
</evidence>
<dbReference type="RefSeq" id="WP_377240050.1">
    <property type="nucleotide sequence ID" value="NZ_JBHLXP010000001.1"/>
</dbReference>
<keyword evidence="3" id="KW-0813">Transport</keyword>
<reference evidence="7 8" key="1">
    <citation type="submission" date="2024-09" db="EMBL/GenBank/DDBJ databases">
        <authorList>
            <person name="Sun Q."/>
            <person name="Mori K."/>
        </authorList>
    </citation>
    <scope>NUCLEOTIDE SEQUENCE [LARGE SCALE GENOMIC DNA]</scope>
    <source>
        <strain evidence="7 8">KCTC 23315</strain>
    </source>
</reference>
<dbReference type="Gene3D" id="2.40.30.170">
    <property type="match status" value="1"/>
</dbReference>
<dbReference type="InterPro" id="IPR006143">
    <property type="entry name" value="RND_pump_MFP"/>
</dbReference>
<dbReference type="Gene3D" id="2.40.50.100">
    <property type="match status" value="1"/>
</dbReference>
<comment type="subcellular location">
    <subcellularLocation>
        <location evidence="1">Cell envelope</location>
    </subcellularLocation>
</comment>
<organism evidence="7 8">
    <name type="scientific">Rheinheimera tilapiae</name>
    <dbReference type="NCBI Taxonomy" id="875043"/>
    <lineage>
        <taxon>Bacteria</taxon>
        <taxon>Pseudomonadati</taxon>
        <taxon>Pseudomonadota</taxon>
        <taxon>Gammaproteobacteria</taxon>
        <taxon>Chromatiales</taxon>
        <taxon>Chromatiaceae</taxon>
        <taxon>Rheinheimera</taxon>
    </lineage>
</organism>
<keyword evidence="8" id="KW-1185">Reference proteome</keyword>
<feature type="coiled-coil region" evidence="4">
    <location>
        <begin position="94"/>
        <end position="153"/>
    </location>
</feature>
<accession>A0ABV6B9R1</accession>
<proteinExistence type="inferred from homology"/>
<dbReference type="SUPFAM" id="SSF111369">
    <property type="entry name" value="HlyD-like secretion proteins"/>
    <property type="match status" value="1"/>
</dbReference>
<name>A0ABV6B9R1_9GAMM</name>
<dbReference type="Proteomes" id="UP001589813">
    <property type="component" value="Unassembled WGS sequence"/>
</dbReference>
<dbReference type="NCBIfam" id="TIGR01730">
    <property type="entry name" value="RND_mfp"/>
    <property type="match status" value="1"/>
</dbReference>
<keyword evidence="4" id="KW-0175">Coiled coil</keyword>
<evidence type="ECO:0000256" key="3">
    <source>
        <dbReference type="ARBA" id="ARBA00022448"/>
    </source>
</evidence>
<feature type="domain" description="Multidrug resistance protein MdtA-like barrel-sandwich hybrid" evidence="5">
    <location>
        <begin position="62"/>
        <end position="183"/>
    </location>
</feature>
<feature type="domain" description="Multidrug resistance protein MdtA-like C-terminal permuted SH3" evidence="6">
    <location>
        <begin position="278"/>
        <end position="337"/>
    </location>
</feature>
<dbReference type="Gene3D" id="1.10.287.470">
    <property type="entry name" value="Helix hairpin bin"/>
    <property type="match status" value="1"/>
</dbReference>
<dbReference type="Pfam" id="PF25967">
    <property type="entry name" value="RND-MFP_C"/>
    <property type="match status" value="1"/>
</dbReference>
<dbReference type="PANTHER" id="PTHR30469:SF20">
    <property type="entry name" value="EFFLUX RND TRANSPORTER PERIPLASMIC ADAPTOR SUBUNIT"/>
    <property type="match status" value="1"/>
</dbReference>
<evidence type="ECO:0000256" key="2">
    <source>
        <dbReference type="ARBA" id="ARBA00009477"/>
    </source>
</evidence>
<evidence type="ECO:0000313" key="7">
    <source>
        <dbReference type="EMBL" id="MFC0047109.1"/>
    </source>
</evidence>
<comment type="similarity">
    <text evidence="2">Belongs to the membrane fusion protein (MFP) (TC 8.A.1) family.</text>
</comment>
<comment type="caution">
    <text evidence="7">The sequence shown here is derived from an EMBL/GenBank/DDBJ whole genome shotgun (WGS) entry which is preliminary data.</text>
</comment>
<protein>
    <submittedName>
        <fullName evidence="7">Efflux RND transporter periplasmic adaptor subunit</fullName>
    </submittedName>
</protein>
<dbReference type="Pfam" id="PF25917">
    <property type="entry name" value="BSH_RND"/>
    <property type="match status" value="1"/>
</dbReference>
<evidence type="ECO:0000256" key="1">
    <source>
        <dbReference type="ARBA" id="ARBA00004196"/>
    </source>
</evidence>
<sequence>MLPSLNRSLPVLLSLLLHGCDKPAEQATAPVDVSRPALIYTVQQSGLSAASFTGVLRAAQRVELAFRQPGKLTQLHVQEGQQVVAGQLLAELDNQELATLLDSARVEYKQAQANYARGETIFRESQAISRSDLEQLLTKRDVAANKVSQAAQNLDNALLKAPFSGVVAQKLTSNFATVQANQPVYVLHNPTDFEVVIEVPAKYFVNPRASVHGLAEIENLPNQRFAVTYRYHASAADPMAQTYQVVLGFDDLAGARLMPGMNAKVFAKSASGAQQQNILIPVTAVVPANTGEQFLWIVGSDNKVQKRTIMLGRLFGDQIEVTDGLLAGDRIVVAGVQALTAGMSVHAMETR</sequence>
<evidence type="ECO:0000259" key="5">
    <source>
        <dbReference type="Pfam" id="PF25917"/>
    </source>
</evidence>
<dbReference type="InterPro" id="IPR058627">
    <property type="entry name" value="MdtA-like_C"/>
</dbReference>
<dbReference type="PANTHER" id="PTHR30469">
    <property type="entry name" value="MULTIDRUG RESISTANCE PROTEIN MDTA"/>
    <property type="match status" value="1"/>
</dbReference>
<gene>
    <name evidence="7" type="ORF">ACFFJP_02250</name>
</gene>
<dbReference type="InterPro" id="IPR058625">
    <property type="entry name" value="MdtA-like_BSH"/>
</dbReference>